<reference evidence="2" key="1">
    <citation type="submission" date="2020-07" db="EMBL/GenBank/DDBJ databases">
        <authorList>
            <person name="Lin J."/>
        </authorList>
    </citation>
    <scope>NUCLEOTIDE SEQUENCE</scope>
</reference>
<feature type="domain" description="Reverse transcriptase Ty1/copia-type" evidence="1">
    <location>
        <begin position="121"/>
        <end position="307"/>
    </location>
</feature>
<dbReference type="InterPro" id="IPR043502">
    <property type="entry name" value="DNA/RNA_pol_sf"/>
</dbReference>
<dbReference type="PANTHER" id="PTHR43383:SF2">
    <property type="entry name" value="AMIDOHYDROLASE 2 FAMILY PROTEIN"/>
    <property type="match status" value="1"/>
</dbReference>
<dbReference type="SUPFAM" id="SSF56672">
    <property type="entry name" value="DNA/RNA polymerases"/>
    <property type="match status" value="1"/>
</dbReference>
<name>A0A6V7NSU7_ANACO</name>
<sequence>MISLFILSDKCPVLQQLFLLHWQLFDPLLFMSILGDWRLPTQILHQLLRWKIQSLLSPTLTLALIFRLLKKGKPLSHPGWRAAMEEEMMALDANGTWELVPLPADKRAIGCKWVFTVKMNPDAKLASIRLFISLAATSHWVLHQLDIKNAFLHGDLQEEVYIEQPPGFVAQRELGRVCRLRKSLYGLKQSPRAWFGRFSEVVQEFGMKKSKCDHSVFYRHSETGLILLVVYVDDIVITGNDTAGISSLKFFLQTQFQTKDLGVLNYFLGIEVTRCKRGIFLSQRKYVLDLLVEIEKLGAKPCSAPMAPNLQLTVNDDELFEDPKGLLWNGNWFMQEKCCKILSLIVSVRPKVHDVMGPNGGSSDSMSKLTNIDDVLNSLVKWLCFQGLLQKWSLVEKEACLGVKLALVQGVEE</sequence>
<protein>
    <recommendedName>
        <fullName evidence="1">Reverse transcriptase Ty1/copia-type domain-containing protein</fullName>
    </recommendedName>
</protein>
<accession>A0A6V7NSU7</accession>
<gene>
    <name evidence="2" type="ORF">CB5_LOCUS4884</name>
</gene>
<dbReference type="EMBL" id="LR862141">
    <property type="protein sequence ID" value="CAD1821673.1"/>
    <property type="molecule type" value="Genomic_DNA"/>
</dbReference>
<proteinExistence type="predicted"/>
<evidence type="ECO:0000259" key="1">
    <source>
        <dbReference type="Pfam" id="PF07727"/>
    </source>
</evidence>
<dbReference type="PANTHER" id="PTHR43383">
    <property type="entry name" value="NODULIN 6"/>
    <property type="match status" value="1"/>
</dbReference>
<organism evidence="2">
    <name type="scientific">Ananas comosus var. bracteatus</name>
    <name type="common">red pineapple</name>
    <dbReference type="NCBI Taxonomy" id="296719"/>
    <lineage>
        <taxon>Eukaryota</taxon>
        <taxon>Viridiplantae</taxon>
        <taxon>Streptophyta</taxon>
        <taxon>Embryophyta</taxon>
        <taxon>Tracheophyta</taxon>
        <taxon>Spermatophyta</taxon>
        <taxon>Magnoliopsida</taxon>
        <taxon>Liliopsida</taxon>
        <taxon>Poales</taxon>
        <taxon>Bromeliaceae</taxon>
        <taxon>Bromelioideae</taxon>
        <taxon>Ananas</taxon>
    </lineage>
</organism>
<dbReference type="AlphaFoldDB" id="A0A6V7NSU7"/>
<dbReference type="Pfam" id="PF07727">
    <property type="entry name" value="RVT_2"/>
    <property type="match status" value="1"/>
</dbReference>
<dbReference type="InterPro" id="IPR013103">
    <property type="entry name" value="RVT_2"/>
</dbReference>
<evidence type="ECO:0000313" key="2">
    <source>
        <dbReference type="EMBL" id="CAD1821673.1"/>
    </source>
</evidence>